<gene>
    <name evidence="2" type="ORF">B0187_02965</name>
</gene>
<proteinExistence type="predicted"/>
<dbReference type="InterPro" id="IPR008090">
    <property type="entry name" value="Fe_iron_reduct"/>
</dbReference>
<accession>A0A1T0ATB2</accession>
<evidence type="ECO:0000259" key="1">
    <source>
        <dbReference type="Pfam" id="PF06276"/>
    </source>
</evidence>
<protein>
    <submittedName>
        <fullName evidence="2">Siderophore-iron reductase FhuF</fullName>
    </submittedName>
</protein>
<dbReference type="Pfam" id="PF06276">
    <property type="entry name" value="FhuF"/>
    <property type="match status" value="1"/>
</dbReference>
<organism evidence="2 3">
    <name type="scientific">Haemophilus paracuniculus</name>
    <dbReference type="NCBI Taxonomy" id="734"/>
    <lineage>
        <taxon>Bacteria</taxon>
        <taxon>Pseudomonadati</taxon>
        <taxon>Pseudomonadota</taxon>
        <taxon>Gammaproteobacteria</taxon>
        <taxon>Pasteurellales</taxon>
        <taxon>Pasteurellaceae</taxon>
        <taxon>Haemophilus</taxon>
    </lineage>
</organism>
<sequence>MLKDCRDLLTFVEKPQGISNATLFQQLKQGCRPTSLAKLFAEPRKAHVSIWQRFWLGSFLMHWVWLLHKHQIHLVLSEQQTALRLQPNGEVDQFLINLYYTPVHKIAKNGDYLPAYQQLKQFLSPIFTILSEHSRLNEAVFWHNTANLIEYSLKQLEQEGVEISTIYAQLFDQKKWGEYEYNPFHSPVEYIDFPALPFPQPCRLRKVCCHAQLEPTLDYCGNCPKLKRLCGEELQALVEKWKG</sequence>
<dbReference type="STRING" id="734.B0187_02965"/>
<evidence type="ECO:0000313" key="3">
    <source>
        <dbReference type="Proteomes" id="UP000190867"/>
    </source>
</evidence>
<name>A0A1T0ATB2_9PAST</name>
<comment type="caution">
    <text evidence="2">The sequence shown here is derived from an EMBL/GenBank/DDBJ whole genome shotgun (WGS) entry which is preliminary data.</text>
</comment>
<dbReference type="Proteomes" id="UP000190867">
    <property type="component" value="Unassembled WGS sequence"/>
</dbReference>
<feature type="domain" description="Aerobactin siderophore biosynthesis IucA/IucC-like C-terminal" evidence="1">
    <location>
        <begin position="49"/>
        <end position="184"/>
    </location>
</feature>
<reference evidence="2 3" key="1">
    <citation type="submission" date="2017-02" db="EMBL/GenBank/DDBJ databases">
        <title>Draft genome sequence of Haemophilus paracuniculus CCUG 43573 type strain.</title>
        <authorList>
            <person name="Engstrom-Jakobsson H."/>
            <person name="Salva-Serra F."/>
            <person name="Thorell K."/>
            <person name="Gonzales-Siles L."/>
            <person name="Karlsson R."/>
            <person name="Boulund F."/>
            <person name="Engstrand L."/>
            <person name="Kristiansson E."/>
            <person name="Moore E."/>
        </authorList>
    </citation>
    <scope>NUCLEOTIDE SEQUENCE [LARGE SCALE GENOMIC DNA]</scope>
    <source>
        <strain evidence="2 3">CCUG 43573</strain>
    </source>
</reference>
<keyword evidence="3" id="KW-1185">Reference proteome</keyword>
<dbReference type="AlphaFoldDB" id="A0A1T0ATB2"/>
<dbReference type="InterPro" id="IPR022770">
    <property type="entry name" value="IucA/IucC-like_C"/>
</dbReference>
<dbReference type="GO" id="GO:0003824">
    <property type="term" value="F:catalytic activity"/>
    <property type="evidence" value="ECO:0007669"/>
    <property type="project" value="UniProtKB-ARBA"/>
</dbReference>
<evidence type="ECO:0000313" key="2">
    <source>
        <dbReference type="EMBL" id="OOR99784.1"/>
    </source>
</evidence>
<dbReference type="NCBIfam" id="TIGR03951">
    <property type="entry name" value="Fe_III_red_FhuF"/>
    <property type="match status" value="1"/>
</dbReference>
<dbReference type="EMBL" id="MUYA01000004">
    <property type="protein sequence ID" value="OOR99784.1"/>
    <property type="molecule type" value="Genomic_DNA"/>
</dbReference>